<dbReference type="Proteomes" id="UP001487740">
    <property type="component" value="Unassembled WGS sequence"/>
</dbReference>
<reference evidence="2 3" key="1">
    <citation type="submission" date="2023-03" db="EMBL/GenBank/DDBJ databases">
        <title>High-quality genome of Scylla paramamosain provides insights in environmental adaptation.</title>
        <authorList>
            <person name="Zhang L."/>
        </authorList>
    </citation>
    <scope>NUCLEOTIDE SEQUENCE [LARGE SCALE GENOMIC DNA]</scope>
    <source>
        <strain evidence="2">LZ_2023a</strain>
        <tissue evidence="2">Muscle</tissue>
    </source>
</reference>
<dbReference type="AlphaFoldDB" id="A0AAW0UVW1"/>
<evidence type="ECO:0000313" key="3">
    <source>
        <dbReference type="Proteomes" id="UP001487740"/>
    </source>
</evidence>
<keyword evidence="3" id="KW-1185">Reference proteome</keyword>
<sequence length="292" mass="32879">MVYNFASSGLPFLSQYSPRWGRFTLASPTYASLESGQIHEDYQQHKVAFWNQLLPELYILDQSNPGSTTTSTHRPTTVNPYHRAAIHPARGGWSLLPVGGVGAGGRGARPPRCHHCLHRLLSATQEAHVRHTAEPMTRGDEECSRGGSGRSRTPTVSGGMESPEEMVERLPSRRFTHFGSMTFERREPEGFDASDGLPSSTVSRTNPLLRLSSLEGERASVDLEECVDFNSMRRVKLSNFPKDHYWFRSQKDREDSVMETRAETIYDDREEAERRPSTTRVVFAQTDEASFS</sequence>
<feature type="region of interest" description="Disordered" evidence="1">
    <location>
        <begin position="128"/>
        <end position="168"/>
    </location>
</feature>
<feature type="compositionally biased region" description="Basic and acidic residues" evidence="1">
    <location>
        <begin position="128"/>
        <end position="144"/>
    </location>
</feature>
<evidence type="ECO:0000313" key="2">
    <source>
        <dbReference type="EMBL" id="KAK8403676.1"/>
    </source>
</evidence>
<name>A0AAW0UVW1_SCYPA</name>
<protein>
    <submittedName>
        <fullName evidence="2">Uncharacterized protein</fullName>
    </submittedName>
</protein>
<proteinExistence type="predicted"/>
<comment type="caution">
    <text evidence="2">The sequence shown here is derived from an EMBL/GenBank/DDBJ whole genome shotgun (WGS) entry which is preliminary data.</text>
</comment>
<gene>
    <name evidence="2" type="ORF">O3P69_000047</name>
</gene>
<evidence type="ECO:0000256" key="1">
    <source>
        <dbReference type="SAM" id="MobiDB-lite"/>
    </source>
</evidence>
<organism evidence="2 3">
    <name type="scientific">Scylla paramamosain</name>
    <name type="common">Mud crab</name>
    <dbReference type="NCBI Taxonomy" id="85552"/>
    <lineage>
        <taxon>Eukaryota</taxon>
        <taxon>Metazoa</taxon>
        <taxon>Ecdysozoa</taxon>
        <taxon>Arthropoda</taxon>
        <taxon>Crustacea</taxon>
        <taxon>Multicrustacea</taxon>
        <taxon>Malacostraca</taxon>
        <taxon>Eumalacostraca</taxon>
        <taxon>Eucarida</taxon>
        <taxon>Decapoda</taxon>
        <taxon>Pleocyemata</taxon>
        <taxon>Brachyura</taxon>
        <taxon>Eubrachyura</taxon>
        <taxon>Portunoidea</taxon>
        <taxon>Portunidae</taxon>
        <taxon>Portuninae</taxon>
        <taxon>Scylla</taxon>
    </lineage>
</organism>
<dbReference type="EMBL" id="JARAKH010000005">
    <property type="protein sequence ID" value="KAK8403676.1"/>
    <property type="molecule type" value="Genomic_DNA"/>
</dbReference>
<accession>A0AAW0UVW1</accession>